<dbReference type="InterPro" id="IPR031053">
    <property type="entry name" value="ALC1"/>
</dbReference>
<dbReference type="Proteomes" id="UP001595803">
    <property type="component" value="Unassembled WGS sequence"/>
</dbReference>
<sequence length="163" mass="17489">MIQYVTGDATRPTGDGPKILVHVCNDVGAWGRGFVVSLSKRWKEPERAFRRWAAGETSQPYALGEVQFVPVAADVTVANVIGQHDIARKNRPTDVPPVRYDAIRTGLARVRGEARRLGASVHMPRIGAGVAGGEWAVIEPIIEAELATHGVTVTVYDLAAAAP</sequence>
<feature type="domain" description="Macro" evidence="4">
    <location>
        <begin position="1"/>
        <end position="163"/>
    </location>
</feature>
<name>A0ABV7ZBG1_9DEIO</name>
<dbReference type="EMBL" id="JBHRZG010000022">
    <property type="protein sequence ID" value="MFC3834320.1"/>
    <property type="molecule type" value="Genomic_DNA"/>
</dbReference>
<organism evidence="5 6">
    <name type="scientific">Deinococcus rufus</name>
    <dbReference type="NCBI Taxonomy" id="2136097"/>
    <lineage>
        <taxon>Bacteria</taxon>
        <taxon>Thermotogati</taxon>
        <taxon>Deinococcota</taxon>
        <taxon>Deinococci</taxon>
        <taxon>Deinococcales</taxon>
        <taxon>Deinococcaceae</taxon>
        <taxon>Deinococcus</taxon>
    </lineage>
</organism>
<evidence type="ECO:0000256" key="3">
    <source>
        <dbReference type="ARBA" id="ARBA00022840"/>
    </source>
</evidence>
<dbReference type="PANTHER" id="PTHR47157">
    <property type="entry name" value="CHROMODOMAIN-HELICASE-DNA-BINDING PROTEIN 1-LIKE"/>
    <property type="match status" value="1"/>
</dbReference>
<gene>
    <name evidence="5" type="ORF">ACFOSB_15815</name>
</gene>
<keyword evidence="2" id="KW-0547">Nucleotide-binding</keyword>
<dbReference type="InterPro" id="IPR002589">
    <property type="entry name" value="Macro_dom"/>
</dbReference>
<dbReference type="SUPFAM" id="SSF52949">
    <property type="entry name" value="Macro domain-like"/>
    <property type="match status" value="1"/>
</dbReference>
<evidence type="ECO:0000313" key="5">
    <source>
        <dbReference type="EMBL" id="MFC3834320.1"/>
    </source>
</evidence>
<reference evidence="6" key="1">
    <citation type="journal article" date="2019" name="Int. J. Syst. Evol. Microbiol.">
        <title>The Global Catalogue of Microorganisms (GCM) 10K type strain sequencing project: providing services to taxonomists for standard genome sequencing and annotation.</title>
        <authorList>
            <consortium name="The Broad Institute Genomics Platform"/>
            <consortium name="The Broad Institute Genome Sequencing Center for Infectious Disease"/>
            <person name="Wu L."/>
            <person name="Ma J."/>
        </authorList>
    </citation>
    <scope>NUCLEOTIDE SEQUENCE [LARGE SCALE GENOMIC DNA]</scope>
    <source>
        <strain evidence="6">CCTCC AB 2017081</strain>
    </source>
</reference>
<accession>A0ABV7ZBG1</accession>
<comment type="caution">
    <text evidence="5">The sequence shown here is derived from an EMBL/GenBank/DDBJ whole genome shotgun (WGS) entry which is preliminary data.</text>
</comment>
<dbReference type="PANTHER" id="PTHR47157:SF1">
    <property type="entry name" value="CHROMODOMAIN-HELICASE-DNA-BINDING PROTEIN 1-LIKE"/>
    <property type="match status" value="1"/>
</dbReference>
<keyword evidence="6" id="KW-1185">Reference proteome</keyword>
<comment type="similarity">
    <text evidence="1">Belongs to the SNF2/RAD54 helicase family.</text>
</comment>
<dbReference type="InterPro" id="IPR043472">
    <property type="entry name" value="Macro_dom-like"/>
</dbReference>
<dbReference type="Gene3D" id="3.40.220.10">
    <property type="entry name" value="Leucine Aminopeptidase, subunit E, domain 1"/>
    <property type="match status" value="1"/>
</dbReference>
<protein>
    <submittedName>
        <fullName evidence="5">Appr-1-p processing protein</fullName>
    </submittedName>
</protein>
<evidence type="ECO:0000256" key="2">
    <source>
        <dbReference type="ARBA" id="ARBA00022741"/>
    </source>
</evidence>
<evidence type="ECO:0000259" key="4">
    <source>
        <dbReference type="PROSITE" id="PS51154"/>
    </source>
</evidence>
<dbReference type="SMART" id="SM00506">
    <property type="entry name" value="A1pp"/>
    <property type="match status" value="1"/>
</dbReference>
<evidence type="ECO:0000256" key="1">
    <source>
        <dbReference type="ARBA" id="ARBA00007025"/>
    </source>
</evidence>
<dbReference type="RefSeq" id="WP_380102851.1">
    <property type="nucleotide sequence ID" value="NZ_JBHRZG010000022.1"/>
</dbReference>
<keyword evidence="3" id="KW-0067">ATP-binding</keyword>
<proteinExistence type="inferred from homology"/>
<evidence type="ECO:0000313" key="6">
    <source>
        <dbReference type="Proteomes" id="UP001595803"/>
    </source>
</evidence>
<dbReference type="PROSITE" id="PS51154">
    <property type="entry name" value="MACRO"/>
    <property type="match status" value="1"/>
</dbReference>